<feature type="domain" description="MobA/VirD2-like nuclease" evidence="1">
    <location>
        <begin position="52"/>
        <end position="150"/>
    </location>
</feature>
<dbReference type="Pfam" id="PF03432">
    <property type="entry name" value="Relaxase"/>
    <property type="match status" value="1"/>
</dbReference>
<dbReference type="Proteomes" id="UP000271937">
    <property type="component" value="Unassembled WGS sequence"/>
</dbReference>
<dbReference type="InterPro" id="IPR005094">
    <property type="entry name" value="Endonuclease_MobA/VirD2"/>
</dbReference>
<evidence type="ECO:0000313" key="3">
    <source>
        <dbReference type="Proteomes" id="UP000271937"/>
    </source>
</evidence>
<evidence type="ECO:0000313" key="2">
    <source>
        <dbReference type="EMBL" id="RRJ93034.1"/>
    </source>
</evidence>
<keyword evidence="3" id="KW-1185">Reference proteome</keyword>
<proteinExistence type="predicted"/>
<accession>A0A3P3WEG8</accession>
<protein>
    <submittedName>
        <fullName evidence="2">Relaxase</fullName>
    </submittedName>
</protein>
<organism evidence="2 3">
    <name type="scientific">Flavobacterium macacae</name>
    <dbReference type="NCBI Taxonomy" id="2488993"/>
    <lineage>
        <taxon>Bacteria</taxon>
        <taxon>Pseudomonadati</taxon>
        <taxon>Bacteroidota</taxon>
        <taxon>Flavobacteriia</taxon>
        <taxon>Flavobacteriales</taxon>
        <taxon>Flavobacteriaceae</taxon>
        <taxon>Flavobacterium</taxon>
    </lineage>
</organism>
<dbReference type="NCBIfam" id="NF041325">
    <property type="entry name" value="Bacteroid_MobB"/>
    <property type="match status" value="1"/>
</dbReference>
<gene>
    <name evidence="2" type="ORF">EG849_05455</name>
</gene>
<reference evidence="2 3" key="1">
    <citation type="submission" date="2018-11" db="EMBL/GenBank/DDBJ databases">
        <title>Flavobacterium sp. nov., YIM 102600 draft genome.</title>
        <authorList>
            <person name="Li G."/>
            <person name="Jiang Y."/>
        </authorList>
    </citation>
    <scope>NUCLEOTIDE SEQUENCE [LARGE SCALE GENOMIC DNA]</scope>
    <source>
        <strain evidence="2 3">YIM 102600</strain>
    </source>
</reference>
<dbReference type="RefSeq" id="WP_078720071.1">
    <property type="nucleotide sequence ID" value="NZ_RQVR01000004.1"/>
</dbReference>
<dbReference type="OrthoDB" id="915634at2"/>
<comment type="caution">
    <text evidence="2">The sequence shown here is derived from an EMBL/GenBank/DDBJ whole genome shotgun (WGS) entry which is preliminary data.</text>
</comment>
<name>A0A3P3WEG8_9FLAO</name>
<dbReference type="AlphaFoldDB" id="A0A3P3WEG8"/>
<sequence>MIAKIGKGSNMYGAILYNQQKVDRENGVVLLLNKIPDTMNGRYSVAYFNKCFEPYLSANIKTEKTVRHISLNPDPKDKVSDEQFTEMAQEYMEHMGYGNQPYIVFKHTDIDRTHIHIVSTCVGIDGKKIPDDYDHPRSMAICRDLEQKYNMKKATEQEQKQVNKVFKPVNHKNGDIKSQIASVVRHLPKYYNFSTMGSYNALLSLFNITAEEVKGERNGQTVNGLVYVALDENGNKASNPFKASLFGKDAGVAHLQKHFEQSKEKMKTTPVRSVLKTTVELAIHTTSNETDFKKQLTEQGINTVVRRNNEGRIYGMTFIDHESRSVWNGSALDRNLSANVFNDWFNNRNKPELKIQDSSVSKANEIDNLPTKDLFEFLSQEHLPNTDIGLFSLLPEALGEDYEEEQFANRMKKKKQYPRQKR</sequence>
<evidence type="ECO:0000259" key="1">
    <source>
        <dbReference type="Pfam" id="PF03432"/>
    </source>
</evidence>
<dbReference type="EMBL" id="RQVR01000004">
    <property type="protein sequence ID" value="RRJ93034.1"/>
    <property type="molecule type" value="Genomic_DNA"/>
</dbReference>